<dbReference type="InterPro" id="IPR000550">
    <property type="entry name" value="Hppk"/>
</dbReference>
<dbReference type="PANTHER" id="PTHR43071">
    <property type="entry name" value="2-AMINO-4-HYDROXY-6-HYDROXYMETHYLDIHYDROPTERIDINE PYROPHOSPHOKINASE"/>
    <property type="match status" value="1"/>
</dbReference>
<proteinExistence type="inferred from homology"/>
<dbReference type="eggNOG" id="COG0801">
    <property type="taxonomic scope" value="Bacteria"/>
</dbReference>
<dbReference type="HOGENOM" id="CLU_097916_0_0_5"/>
<dbReference type="Gene3D" id="3.30.70.560">
    <property type="entry name" value="7,8-Dihydro-6-hydroxymethylpterin-pyrophosphokinase HPPK"/>
    <property type="match status" value="1"/>
</dbReference>
<dbReference type="Pfam" id="PF01288">
    <property type="entry name" value="HPPK"/>
    <property type="match status" value="1"/>
</dbReference>
<dbReference type="GO" id="GO:0046654">
    <property type="term" value="P:tetrahydrofolate biosynthetic process"/>
    <property type="evidence" value="ECO:0007669"/>
    <property type="project" value="UniProtKB-UniPathway"/>
</dbReference>
<organism evidence="14">
    <name type="scientific">Chelativorans sp. (strain BNC1)</name>
    <dbReference type="NCBI Taxonomy" id="266779"/>
    <lineage>
        <taxon>Bacteria</taxon>
        <taxon>Pseudomonadati</taxon>
        <taxon>Pseudomonadota</taxon>
        <taxon>Alphaproteobacteria</taxon>
        <taxon>Hyphomicrobiales</taxon>
        <taxon>Phyllobacteriaceae</taxon>
        <taxon>Chelativorans</taxon>
    </lineage>
</organism>
<evidence type="ECO:0000256" key="2">
    <source>
        <dbReference type="ARBA" id="ARBA00005810"/>
    </source>
</evidence>
<dbReference type="PROSITE" id="PS00794">
    <property type="entry name" value="HPPK"/>
    <property type="match status" value="1"/>
</dbReference>
<reference evidence="14" key="1">
    <citation type="submission" date="2006-06" db="EMBL/GenBank/DDBJ databases">
        <title>Complete sequence of chromosome of Chelativorans sp. BNC1.</title>
        <authorList>
            <consortium name="US DOE Joint Genome Institute"/>
            <person name="Copeland A."/>
            <person name="Lucas S."/>
            <person name="Lapidus A."/>
            <person name="Barry K."/>
            <person name="Detter J.C."/>
            <person name="Glavina del Rio T."/>
            <person name="Hammon N."/>
            <person name="Israni S."/>
            <person name="Dalin E."/>
            <person name="Tice H."/>
            <person name="Pitluck S."/>
            <person name="Chertkov O."/>
            <person name="Brettin T."/>
            <person name="Bruce D."/>
            <person name="Han C."/>
            <person name="Tapia R."/>
            <person name="Gilna P."/>
            <person name="Schmutz J."/>
            <person name="Larimer F."/>
            <person name="Land M."/>
            <person name="Hauser L."/>
            <person name="Kyrpides N."/>
            <person name="Mikhailova N."/>
            <person name="Richardson P."/>
        </authorList>
    </citation>
    <scope>NUCLEOTIDE SEQUENCE</scope>
    <source>
        <strain evidence="14">BNC1</strain>
    </source>
</reference>
<keyword evidence="8" id="KW-0067">ATP-binding</keyword>
<keyword evidence="6" id="KW-0547">Nucleotide-binding</keyword>
<comment type="pathway">
    <text evidence="1">Cofactor biosynthesis; tetrahydrofolate biosynthesis; 2-amino-4-hydroxy-6-hydroxymethyl-7,8-dihydropteridine diphosphate from 7,8-dihydroneopterin triphosphate: step 4/4.</text>
</comment>
<protein>
    <recommendedName>
        <fullName evidence="4">2-amino-4-hydroxy-6-hydroxymethyldihydropteridine pyrophosphokinase</fullName>
        <ecNumber evidence="3">2.7.6.3</ecNumber>
    </recommendedName>
    <alternativeName>
        <fullName evidence="11">6-hydroxymethyl-7,8-dihydropterin pyrophosphokinase</fullName>
    </alternativeName>
    <alternativeName>
        <fullName evidence="12">7,8-dihydro-6-hydroxymethylpterin-pyrophosphokinase</fullName>
    </alternativeName>
</protein>
<dbReference type="UniPathway" id="UPA00077">
    <property type="reaction ID" value="UER00155"/>
</dbReference>
<dbReference type="PANTHER" id="PTHR43071:SF1">
    <property type="entry name" value="2-AMINO-4-HYDROXY-6-HYDROXYMETHYLDIHYDROPTERIDINE PYROPHOSPHOKINASE"/>
    <property type="match status" value="1"/>
</dbReference>
<evidence type="ECO:0000256" key="11">
    <source>
        <dbReference type="ARBA" id="ARBA00029766"/>
    </source>
</evidence>
<evidence type="ECO:0000313" key="14">
    <source>
        <dbReference type="EMBL" id="ABG62810.1"/>
    </source>
</evidence>
<dbReference type="InterPro" id="IPR035907">
    <property type="entry name" value="Hppk_sf"/>
</dbReference>
<comment type="similarity">
    <text evidence="2">Belongs to the HPPK family.</text>
</comment>
<evidence type="ECO:0000256" key="6">
    <source>
        <dbReference type="ARBA" id="ARBA00022741"/>
    </source>
</evidence>
<dbReference type="KEGG" id="mes:Meso_1414"/>
<comment type="function">
    <text evidence="10">Catalyzes the transfer of pyrophosphate from adenosine triphosphate (ATP) to 6-hydroxymethyl-7,8-dihydropterin, an enzymatic step in folate biosynthesis pathway.</text>
</comment>
<keyword evidence="9" id="KW-0289">Folate biosynthesis</keyword>
<evidence type="ECO:0000256" key="10">
    <source>
        <dbReference type="ARBA" id="ARBA00029409"/>
    </source>
</evidence>
<dbReference type="EMBL" id="CP000390">
    <property type="protein sequence ID" value="ABG62810.1"/>
    <property type="molecule type" value="Genomic_DNA"/>
</dbReference>
<evidence type="ECO:0000256" key="5">
    <source>
        <dbReference type="ARBA" id="ARBA00022679"/>
    </source>
</evidence>
<evidence type="ECO:0000259" key="13">
    <source>
        <dbReference type="PROSITE" id="PS00794"/>
    </source>
</evidence>
<dbReference type="NCBIfam" id="TIGR01498">
    <property type="entry name" value="folK"/>
    <property type="match status" value="1"/>
</dbReference>
<gene>
    <name evidence="14" type="ordered locus">Meso_1414</name>
</gene>
<evidence type="ECO:0000256" key="1">
    <source>
        <dbReference type="ARBA" id="ARBA00005051"/>
    </source>
</evidence>
<dbReference type="GO" id="GO:0003848">
    <property type="term" value="F:2-amino-4-hydroxy-6-hydroxymethyldihydropteridine diphosphokinase activity"/>
    <property type="evidence" value="ECO:0007669"/>
    <property type="project" value="UniProtKB-EC"/>
</dbReference>
<dbReference type="AlphaFoldDB" id="Q11IG5"/>
<dbReference type="GO" id="GO:0016301">
    <property type="term" value="F:kinase activity"/>
    <property type="evidence" value="ECO:0007669"/>
    <property type="project" value="UniProtKB-KW"/>
</dbReference>
<dbReference type="STRING" id="266779.Meso_1414"/>
<evidence type="ECO:0000256" key="7">
    <source>
        <dbReference type="ARBA" id="ARBA00022777"/>
    </source>
</evidence>
<dbReference type="GO" id="GO:0046656">
    <property type="term" value="P:folic acid biosynthetic process"/>
    <property type="evidence" value="ECO:0007669"/>
    <property type="project" value="UniProtKB-KW"/>
</dbReference>
<keyword evidence="7 14" id="KW-0418">Kinase</keyword>
<evidence type="ECO:0000256" key="12">
    <source>
        <dbReference type="ARBA" id="ARBA00033413"/>
    </source>
</evidence>
<dbReference type="EC" id="2.7.6.3" evidence="3"/>
<sequence length="183" mass="20432">MTGPNRKARAFLCLGGNLGEPERAMAEALQVLDASPETCVIRVSSVYRTPPWGKLDQPEFLNAAAEIETGLTPHELLSQCLAIERMLKRERRDRWGPRVIDIDILTYDDERIADAMLEIPHPRMLQRAFVLLPLAEIAPGLVLEGKSISEHMARLDASGVEPVKTGGEWWKNEAIRPLTRSPS</sequence>
<evidence type="ECO:0000256" key="4">
    <source>
        <dbReference type="ARBA" id="ARBA00016218"/>
    </source>
</evidence>
<name>Q11IG5_CHESB</name>
<accession>Q11IG5</accession>
<dbReference type="GO" id="GO:0005524">
    <property type="term" value="F:ATP binding"/>
    <property type="evidence" value="ECO:0007669"/>
    <property type="project" value="UniProtKB-KW"/>
</dbReference>
<dbReference type="OrthoDB" id="9808041at2"/>
<feature type="domain" description="7,8-dihydro-6-hydroxymethylpterin-pyrophosphokinase" evidence="13">
    <location>
        <begin position="94"/>
        <end position="105"/>
    </location>
</feature>
<evidence type="ECO:0000256" key="8">
    <source>
        <dbReference type="ARBA" id="ARBA00022840"/>
    </source>
</evidence>
<dbReference type="SUPFAM" id="SSF55083">
    <property type="entry name" value="6-hydroxymethyl-7,8-dihydropterin pyrophosphokinase, HPPK"/>
    <property type="match status" value="1"/>
</dbReference>
<keyword evidence="5" id="KW-0808">Transferase</keyword>
<dbReference type="CDD" id="cd00483">
    <property type="entry name" value="HPPK"/>
    <property type="match status" value="1"/>
</dbReference>
<evidence type="ECO:0000256" key="9">
    <source>
        <dbReference type="ARBA" id="ARBA00022909"/>
    </source>
</evidence>
<evidence type="ECO:0000256" key="3">
    <source>
        <dbReference type="ARBA" id="ARBA00013253"/>
    </source>
</evidence>